<protein>
    <recommendedName>
        <fullName evidence="9">BZIP domain-containing protein</fullName>
    </recommendedName>
</protein>
<dbReference type="PROSITE" id="PS50217">
    <property type="entry name" value="BZIP"/>
    <property type="match status" value="1"/>
</dbReference>
<evidence type="ECO:0000256" key="5">
    <source>
        <dbReference type="ARBA" id="ARBA00023163"/>
    </source>
</evidence>
<feature type="compositionally biased region" description="Basic residues" evidence="8">
    <location>
        <begin position="72"/>
        <end position="81"/>
    </location>
</feature>
<keyword evidence="11" id="KW-1185">Reference proteome</keyword>
<dbReference type="InterPro" id="IPR045314">
    <property type="entry name" value="bZIP_plant_GBF1"/>
</dbReference>
<feature type="region of interest" description="Disordered" evidence="8">
    <location>
        <begin position="57"/>
        <end position="112"/>
    </location>
</feature>
<evidence type="ECO:0000256" key="2">
    <source>
        <dbReference type="ARBA" id="ARBA00007163"/>
    </source>
</evidence>
<evidence type="ECO:0000256" key="8">
    <source>
        <dbReference type="SAM" id="MobiDB-lite"/>
    </source>
</evidence>
<dbReference type="SUPFAM" id="SSF57959">
    <property type="entry name" value="Leucine zipper domain"/>
    <property type="match status" value="1"/>
</dbReference>
<evidence type="ECO:0000256" key="4">
    <source>
        <dbReference type="ARBA" id="ARBA00023125"/>
    </source>
</evidence>
<comment type="similarity">
    <text evidence="2">Belongs to the bZIP family.</text>
</comment>
<keyword evidence="4" id="KW-0238">DNA-binding</keyword>
<reference evidence="10 11" key="1">
    <citation type="journal article" date="2023" name="Hortic Res">
        <title>The complete reference genome for grapevine (Vitis vinifera L.) genetics and breeding.</title>
        <authorList>
            <person name="Shi X."/>
            <person name="Cao S."/>
            <person name="Wang X."/>
            <person name="Huang S."/>
            <person name="Wang Y."/>
            <person name="Liu Z."/>
            <person name="Liu W."/>
            <person name="Leng X."/>
            <person name="Peng Y."/>
            <person name="Wang N."/>
            <person name="Wang Y."/>
            <person name="Ma Z."/>
            <person name="Xu X."/>
            <person name="Zhang F."/>
            <person name="Xue H."/>
            <person name="Zhong H."/>
            <person name="Wang Y."/>
            <person name="Zhang K."/>
            <person name="Velt A."/>
            <person name="Avia K."/>
            <person name="Holtgrawe D."/>
            <person name="Grimplet J."/>
            <person name="Matus J.T."/>
            <person name="Ware D."/>
            <person name="Wu X."/>
            <person name="Wang H."/>
            <person name="Liu C."/>
            <person name="Fang Y."/>
            <person name="Rustenholz C."/>
            <person name="Cheng Z."/>
            <person name="Xiao H."/>
            <person name="Zhou Y."/>
        </authorList>
    </citation>
    <scope>NUCLEOTIDE SEQUENCE [LARGE SCALE GENOMIC DNA]</scope>
    <source>
        <strain evidence="11">cv. Pinot noir / PN40024</strain>
        <tissue evidence="10">Leaf</tissue>
    </source>
</reference>
<evidence type="ECO:0000256" key="1">
    <source>
        <dbReference type="ARBA" id="ARBA00004123"/>
    </source>
</evidence>
<feature type="coiled-coil region" evidence="7">
    <location>
        <begin position="151"/>
        <end position="230"/>
    </location>
</feature>
<name>A0ABY9CF58_VITVI</name>
<dbReference type="PANTHER" id="PTHR45967">
    <property type="entry name" value="G-BOX-BINDING FACTOR 3-RELATED"/>
    <property type="match status" value="1"/>
</dbReference>
<organism evidence="10 11">
    <name type="scientific">Vitis vinifera</name>
    <name type="common">Grape</name>
    <dbReference type="NCBI Taxonomy" id="29760"/>
    <lineage>
        <taxon>Eukaryota</taxon>
        <taxon>Viridiplantae</taxon>
        <taxon>Streptophyta</taxon>
        <taxon>Embryophyta</taxon>
        <taxon>Tracheophyta</taxon>
        <taxon>Spermatophyta</taxon>
        <taxon>Magnoliopsida</taxon>
        <taxon>eudicotyledons</taxon>
        <taxon>Gunneridae</taxon>
        <taxon>Pentapetalae</taxon>
        <taxon>rosids</taxon>
        <taxon>Vitales</taxon>
        <taxon>Vitaceae</taxon>
        <taxon>Viteae</taxon>
        <taxon>Vitis</taxon>
    </lineage>
</organism>
<keyword evidence="5" id="KW-0804">Transcription</keyword>
<evidence type="ECO:0000313" key="11">
    <source>
        <dbReference type="Proteomes" id="UP001227230"/>
    </source>
</evidence>
<comment type="subcellular location">
    <subcellularLocation>
        <location evidence="1">Nucleus</location>
    </subcellularLocation>
</comment>
<dbReference type="SMART" id="SM00338">
    <property type="entry name" value="BRLZ"/>
    <property type="match status" value="1"/>
</dbReference>
<dbReference type="InterPro" id="IPR004827">
    <property type="entry name" value="bZIP"/>
</dbReference>
<evidence type="ECO:0000259" key="9">
    <source>
        <dbReference type="PROSITE" id="PS50217"/>
    </source>
</evidence>
<keyword evidence="3" id="KW-0805">Transcription regulation</keyword>
<dbReference type="CDD" id="cd14702">
    <property type="entry name" value="bZIP_plant_GBF1"/>
    <property type="match status" value="1"/>
</dbReference>
<sequence>MDEERHSGSNYSSSLSSSRPRSSAAASRFNIKGADRLVKIELEAAEVLADLAQSLMRESESNGAESGGKWGSKGKRGRKRVKSESPPSDEFKNPDNLFPGSSDLTEQDKQSVVQQECRKIDRNVFLTKTETDDEFAKPSPMCTTTYAPHHSGKLRQNLTEAEKEARRLRRVLANRESARQTIRRRQALCGELSRKAADLSLENETLKREKELAMKEFQSLENKNKHLKAQVAKIIKPEEEKTPESISSHEMTSIPPSSNCPLLLYNQPSFTPFLWSSPERRFQNAFASHAVPDERENPNIDAYRTPLYILPCPWFFPLPNHGNGLHLPPSLNLKDKQDAVNSQCSASSLIKNKSGIETKPANKFQEASFEFLPDGHLITPHHRRMIPANNVHDLSYGFSPDAHHISSHSNAMILSPSPLMSLKSAITFKHEGELQSSYVDNGEGGHIVSVFSEKNQEPVICSSKRLVDAVAAAEARKRRKELTKLKNLHGRVRMHC</sequence>
<keyword evidence="6" id="KW-0539">Nucleus</keyword>
<keyword evidence="7" id="KW-0175">Coiled coil</keyword>
<accession>A0ABY9CF58</accession>
<dbReference type="Pfam" id="PF00170">
    <property type="entry name" value="bZIP_1"/>
    <property type="match status" value="1"/>
</dbReference>
<feature type="region of interest" description="Disordered" evidence="8">
    <location>
        <begin position="1"/>
        <end position="30"/>
    </location>
</feature>
<dbReference type="InterPro" id="IPR046347">
    <property type="entry name" value="bZIP_sf"/>
</dbReference>
<evidence type="ECO:0000256" key="6">
    <source>
        <dbReference type="ARBA" id="ARBA00023242"/>
    </source>
</evidence>
<feature type="domain" description="BZIP" evidence="9">
    <location>
        <begin position="164"/>
        <end position="227"/>
    </location>
</feature>
<proteinExistence type="inferred from homology"/>
<dbReference type="PANTHER" id="PTHR45967:SF28">
    <property type="entry name" value="BASIC-LEUCINE ZIPPER (BZIP) TRANSCRIPTION FACTOR FAMILY PROTEIN"/>
    <property type="match status" value="1"/>
</dbReference>
<dbReference type="InterPro" id="IPR044827">
    <property type="entry name" value="GBF-like"/>
</dbReference>
<evidence type="ECO:0000256" key="3">
    <source>
        <dbReference type="ARBA" id="ARBA00023015"/>
    </source>
</evidence>
<gene>
    <name evidence="10" type="ORF">VitviT2T_012568</name>
</gene>
<evidence type="ECO:0000256" key="7">
    <source>
        <dbReference type="SAM" id="Coils"/>
    </source>
</evidence>
<dbReference type="Proteomes" id="UP001227230">
    <property type="component" value="Chromosome 8"/>
</dbReference>
<feature type="compositionally biased region" description="Low complexity" evidence="8">
    <location>
        <begin position="8"/>
        <end position="28"/>
    </location>
</feature>
<dbReference type="EMBL" id="CP126655">
    <property type="protein sequence ID" value="WJZ93644.1"/>
    <property type="molecule type" value="Genomic_DNA"/>
</dbReference>
<evidence type="ECO:0000313" key="10">
    <source>
        <dbReference type="EMBL" id="WJZ93644.1"/>
    </source>
</evidence>